<evidence type="ECO:0000313" key="6">
    <source>
        <dbReference type="Proteomes" id="UP001310594"/>
    </source>
</evidence>
<evidence type="ECO:0000313" key="5">
    <source>
        <dbReference type="EMBL" id="KAK5691546.1"/>
    </source>
</evidence>
<name>A0AAN7W5S0_9PEZI</name>
<evidence type="ECO:0000256" key="3">
    <source>
        <dbReference type="SAM" id="Phobius"/>
    </source>
</evidence>
<dbReference type="PANTHER" id="PTHR40633:SF1">
    <property type="entry name" value="GPI ANCHORED SERINE-THREONINE RICH PROTEIN (AFU_ORTHOLOGUE AFUA_1G03630)"/>
    <property type="match status" value="1"/>
</dbReference>
<keyword evidence="3" id="KW-1133">Transmembrane helix</keyword>
<dbReference type="InterPro" id="IPR052982">
    <property type="entry name" value="SRP1/TIP1-like"/>
</dbReference>
<organism evidence="5 6">
    <name type="scientific">Elasticomyces elasticus</name>
    <dbReference type="NCBI Taxonomy" id="574655"/>
    <lineage>
        <taxon>Eukaryota</taxon>
        <taxon>Fungi</taxon>
        <taxon>Dikarya</taxon>
        <taxon>Ascomycota</taxon>
        <taxon>Pezizomycotina</taxon>
        <taxon>Dothideomycetes</taxon>
        <taxon>Dothideomycetidae</taxon>
        <taxon>Mycosphaerellales</taxon>
        <taxon>Teratosphaeriaceae</taxon>
        <taxon>Elasticomyces</taxon>
    </lineage>
</organism>
<keyword evidence="3" id="KW-0812">Transmembrane</keyword>
<keyword evidence="1" id="KW-0732">Signal</keyword>
<feature type="region of interest" description="Disordered" evidence="2">
    <location>
        <begin position="306"/>
        <end position="338"/>
    </location>
</feature>
<feature type="transmembrane region" description="Helical" evidence="3">
    <location>
        <begin position="346"/>
        <end position="367"/>
    </location>
</feature>
<protein>
    <recommendedName>
        <fullName evidence="4">Yeast cell wall synthesis Kre9/Knh1-like N-terminal domain-containing protein</fullName>
    </recommendedName>
</protein>
<dbReference type="PANTHER" id="PTHR40633">
    <property type="entry name" value="MATRIX PROTEIN, PUTATIVE (AFU_ORTHOLOGUE AFUA_8G05410)-RELATED"/>
    <property type="match status" value="1"/>
</dbReference>
<evidence type="ECO:0000259" key="4">
    <source>
        <dbReference type="Pfam" id="PF10342"/>
    </source>
</evidence>
<keyword evidence="3" id="KW-0472">Membrane</keyword>
<evidence type="ECO:0000256" key="2">
    <source>
        <dbReference type="SAM" id="MobiDB-lite"/>
    </source>
</evidence>
<accession>A0AAN7W5S0</accession>
<dbReference type="AlphaFoldDB" id="A0AAN7W5S0"/>
<dbReference type="Proteomes" id="UP001310594">
    <property type="component" value="Unassembled WGS sequence"/>
</dbReference>
<sequence>MTRIQGRDPANVLEAPYQGLESAQPKPRAVLVVRVSSSTREVEIEPLEILRITPHATVSEDGLISAHWKFSATQGHAWSICLRAHSSSSEFRFFIKTPLSLSRVTDTRSLTHALSKFPHATNANPSNNTTANKMFTKFLLVSGLAALAAAQSASLTFTHVNNPITDGQAQALTYSTNDTTTPVTIILRKGLATDLQTVATLTTSATGGQFVWTPTCLVDGVDYALQISQGSQVNYFGPFVIQGYAAQSCSSSSATASATAYVSSTVSANGTASTTVPIAPITTVGSISAGTGTALPRNTTISIATLTSPRTPSTTASSPSDNTADATASSSATASASSVPNVNGAMGLQISGVLSLMLGVAAAVFYIN</sequence>
<proteinExistence type="predicted"/>
<comment type="caution">
    <text evidence="5">The sequence shown here is derived from an EMBL/GenBank/DDBJ whole genome shotgun (WGS) entry which is preliminary data.</text>
</comment>
<reference evidence="5" key="1">
    <citation type="submission" date="2023-08" db="EMBL/GenBank/DDBJ databases">
        <title>Black Yeasts Isolated from many extreme environments.</title>
        <authorList>
            <person name="Coleine C."/>
            <person name="Stajich J.E."/>
            <person name="Selbmann L."/>
        </authorList>
    </citation>
    <scope>NUCLEOTIDE SEQUENCE</scope>
    <source>
        <strain evidence="5">CCFEE 5810</strain>
    </source>
</reference>
<feature type="domain" description="Yeast cell wall synthesis Kre9/Knh1-like N-terminal" evidence="4">
    <location>
        <begin position="162"/>
        <end position="239"/>
    </location>
</feature>
<dbReference type="InterPro" id="IPR018466">
    <property type="entry name" value="Kre9/Knh1-like_N"/>
</dbReference>
<dbReference type="EMBL" id="JAVRQU010000021">
    <property type="protein sequence ID" value="KAK5691546.1"/>
    <property type="molecule type" value="Genomic_DNA"/>
</dbReference>
<evidence type="ECO:0000256" key="1">
    <source>
        <dbReference type="ARBA" id="ARBA00022729"/>
    </source>
</evidence>
<gene>
    <name evidence="5" type="ORF">LTR97_011539</name>
</gene>
<dbReference type="Pfam" id="PF10342">
    <property type="entry name" value="Kre9_KNH"/>
    <property type="match status" value="1"/>
</dbReference>